<dbReference type="Proteomes" id="UP000886047">
    <property type="component" value="Unassembled WGS sequence"/>
</dbReference>
<dbReference type="SUPFAM" id="SSF51445">
    <property type="entry name" value="(Trans)glycosidases"/>
    <property type="match status" value="1"/>
</dbReference>
<dbReference type="EMBL" id="DSDK01000440">
    <property type="protein sequence ID" value="HDR51549.1"/>
    <property type="molecule type" value="Genomic_DNA"/>
</dbReference>
<evidence type="ECO:0000313" key="1">
    <source>
        <dbReference type="EMBL" id="HDR51549.1"/>
    </source>
</evidence>
<name>A0A831LBC6_9BACT</name>
<dbReference type="Gene3D" id="3.20.20.80">
    <property type="entry name" value="Glycosidases"/>
    <property type="match status" value="1"/>
</dbReference>
<proteinExistence type="predicted"/>
<dbReference type="InterPro" id="IPR017853">
    <property type="entry name" value="GH"/>
</dbReference>
<sequence>MKAIQLFLFLLATLLINEPCFSQPVKIKVYPEIEQQKIVSIGGNFCQANYTDNAWDAVGEVTLKEFRPSHVRLALPLQFRDQDYSIYKGKKINEQPVIVTLHETMKRMKDEFGVSNFTISVWRVADELVENPNRDNKRRIKNDKYEEVIDMIVAFLVKAKEEYGVEADYFSFNESDGGYMTIFSPEETIRFFKMAGERFRKAGLKTKFLWADTAQTKGTVEFATMIAADSTIWKYLGPLCFHSWWSENIPDSEFERIAGLAQAWDKEVWCNELGFDAMAWRQRGMNATYDYALRFAKISHRMTKYAKVAVSQYWTWQNNYSIMSADTETKYPSYFITKHQVDFLNSGTQIVHSTSYDPDILPIAGIHPDGKQIIQIINTKNKPVEIEIEGFGNLKKIVSTTENNLWEEKPAQKQIITLDAESVNTLIF</sequence>
<protein>
    <submittedName>
        <fullName evidence="1">Uncharacterized protein</fullName>
    </submittedName>
</protein>
<reference evidence="1" key="1">
    <citation type="journal article" date="2020" name="mSystems">
        <title>Genome- and Community-Level Interaction Insights into Carbon Utilization and Element Cycling Functions of Hydrothermarchaeota in Hydrothermal Sediment.</title>
        <authorList>
            <person name="Zhou Z."/>
            <person name="Liu Y."/>
            <person name="Xu W."/>
            <person name="Pan J."/>
            <person name="Luo Z.H."/>
            <person name="Li M."/>
        </authorList>
    </citation>
    <scope>NUCLEOTIDE SEQUENCE [LARGE SCALE GENOMIC DNA]</scope>
    <source>
        <strain evidence="1">SpSt-1217</strain>
    </source>
</reference>
<comment type="caution">
    <text evidence="1">The sequence shown here is derived from an EMBL/GenBank/DDBJ whole genome shotgun (WGS) entry which is preliminary data.</text>
</comment>
<dbReference type="AlphaFoldDB" id="A0A831LBC6"/>
<organism evidence="1">
    <name type="scientific">Mariniphaga anaerophila</name>
    <dbReference type="NCBI Taxonomy" id="1484053"/>
    <lineage>
        <taxon>Bacteria</taxon>
        <taxon>Pseudomonadati</taxon>
        <taxon>Bacteroidota</taxon>
        <taxon>Bacteroidia</taxon>
        <taxon>Marinilabiliales</taxon>
        <taxon>Prolixibacteraceae</taxon>
        <taxon>Mariniphaga</taxon>
    </lineage>
</organism>
<accession>A0A831LBC6</accession>
<gene>
    <name evidence="1" type="ORF">ENN90_08005</name>
</gene>